<dbReference type="InterPro" id="IPR007569">
    <property type="entry name" value="DUF559"/>
</dbReference>
<accession>A0ABU5JQ17</accession>
<proteinExistence type="predicted"/>
<sequence>GWLADSADMPTELLTTRALMRALTIRRIRTRISREELLRVRRGVYTRQVCDDEDELRALMLRLPVEAMLTMQSAARRHGFGVLPEGAVHVQLPPRLARPRLPGLIVHHSVLPVRPVIVGGLPCVPAAQCAVDLARTARRMDALPVLDSALRSGAVGADDLLTELPLHRTLRGIRQARQLVPLADGRAECRQESQLRLLLIDAGLPVPEPQIWVHDEYGISRFRIDLGYRERRVGVEYDGLSHLDRERLRHDRDRVNWLDASGWRMRYFTDRDLYRRPAHIIATVRAALA</sequence>
<dbReference type="Pfam" id="PF04480">
    <property type="entry name" value="DUF559"/>
    <property type="match status" value="1"/>
</dbReference>
<dbReference type="EMBL" id="JAXOTQ010000129">
    <property type="protein sequence ID" value="MDZ5494713.1"/>
    <property type="molecule type" value="Genomic_DNA"/>
</dbReference>
<dbReference type="Gene3D" id="3.40.960.10">
    <property type="entry name" value="VSR Endonuclease"/>
    <property type="match status" value="1"/>
</dbReference>
<evidence type="ECO:0000313" key="2">
    <source>
        <dbReference type="EMBL" id="MDZ5494713.1"/>
    </source>
</evidence>
<evidence type="ECO:0000259" key="1">
    <source>
        <dbReference type="Pfam" id="PF04480"/>
    </source>
</evidence>
<name>A0ABU5JQ17_9ACTN</name>
<organism evidence="2 3">
    <name type="scientific">Micromonospora sicca</name>
    <dbReference type="NCBI Taxonomy" id="2202420"/>
    <lineage>
        <taxon>Bacteria</taxon>
        <taxon>Bacillati</taxon>
        <taxon>Actinomycetota</taxon>
        <taxon>Actinomycetes</taxon>
        <taxon>Micromonosporales</taxon>
        <taxon>Micromonosporaceae</taxon>
        <taxon>Micromonospora</taxon>
    </lineage>
</organism>
<dbReference type="InterPro" id="IPR011335">
    <property type="entry name" value="Restrct_endonuc-II-like"/>
</dbReference>
<comment type="caution">
    <text evidence="2">The sequence shown here is derived from an EMBL/GenBank/DDBJ whole genome shotgun (WGS) entry which is preliminary data.</text>
</comment>
<feature type="domain" description="DUF559" evidence="1">
    <location>
        <begin position="219"/>
        <end position="287"/>
    </location>
</feature>
<evidence type="ECO:0000313" key="3">
    <source>
        <dbReference type="Proteomes" id="UP001290101"/>
    </source>
</evidence>
<dbReference type="RefSeq" id="WP_322444158.1">
    <property type="nucleotide sequence ID" value="NZ_JAXOTQ010000129.1"/>
</dbReference>
<protein>
    <submittedName>
        <fullName evidence="2">DUF559 domain-containing protein</fullName>
    </submittedName>
</protein>
<feature type="non-terminal residue" evidence="2">
    <location>
        <position position="1"/>
    </location>
</feature>
<dbReference type="Proteomes" id="UP001290101">
    <property type="component" value="Unassembled WGS sequence"/>
</dbReference>
<dbReference type="SUPFAM" id="SSF52980">
    <property type="entry name" value="Restriction endonuclease-like"/>
    <property type="match status" value="1"/>
</dbReference>
<gene>
    <name evidence="2" type="ORF">U2F25_35700</name>
</gene>
<keyword evidence="3" id="KW-1185">Reference proteome</keyword>
<reference evidence="2 3" key="1">
    <citation type="submission" date="2023-12" db="EMBL/GenBank/DDBJ databases">
        <title>Micromonospora sp. nov., isolated from Atacama Desert.</title>
        <authorList>
            <person name="Carro L."/>
            <person name="Golinska P."/>
            <person name="Klenk H.-P."/>
            <person name="Goodfellow M."/>
        </authorList>
    </citation>
    <scope>NUCLEOTIDE SEQUENCE [LARGE SCALE GENOMIC DNA]</scope>
    <source>
        <strain evidence="2 3">4G53</strain>
    </source>
</reference>